<dbReference type="InterPro" id="IPR007784">
    <property type="entry name" value="PIR"/>
</dbReference>
<dbReference type="Proteomes" id="UP000831439">
    <property type="component" value="Segment"/>
</dbReference>
<evidence type="ECO:0000313" key="1">
    <source>
        <dbReference type="EMBL" id="QNV47790.1"/>
    </source>
</evidence>
<sequence length="528" mass="61114">MHNILLFVLLIILIAIIYNNITLLKHVQQDYIPVLWRFDNTQVPLIEPPTEIIIEGNQHECHKQLTPCSTHQDCDLCREGLANCQYFEDKTLITITHDDGEKQEFVIEPGESYCMALDRERARSCNPNTGVWILAESPVGYSLLCSCLTPGLVTQLSLYHDCDIPVGCQPNGQIISINERPMRCSCEVGYVPDFDSDTQTPYCRPRRIRDVLHDGEFFPRVPCERGYIRIDHPGLDPEYLKFTNARDICVIDPCSVDPVSGQRHDGFLVSRTVNGTEEHFCNCSITQSLFGVFTEQHNTMIKRSMKPFVNACIKPFRYPIMILPKIEYKWFWGHIDLYLSDDDIVATVAPYHLSSPRYNRMLFNYTTRHPDFDQYINFNLMKFSTAYSPIYETATNLQNIFTRYYLSNNIGSQCFYPGYEGRCIVNNYNGCIRRHGIFQVKTAEKFSNKQCILSRDGRWIRVWHRPNVYRGGRFPVALYVDALFCFVSDRQYTTTRPVFGINTTANEADVYNLLIPLLNTYHHISVQP</sequence>
<dbReference type="Pfam" id="PF05092">
    <property type="entry name" value="PIF"/>
    <property type="match status" value="1"/>
</dbReference>
<reference evidence="1 2" key="1">
    <citation type="journal article" date="2020" name="Genomics">
        <title>Characterization of a novel alphabaculovirus isolated from the Southern armyworm, Spodoptera eridania (Cramer, 1782) (Lepidoptera: Noctuidae) and the evolution of odv-e66, a bacterium-acquired baculoviral chondroitinase gene.</title>
        <authorList>
            <person name="Rodrigues D.T."/>
            <person name="Peterson L."/>
            <person name="de Oliveira L.B."/>
            <person name="Sosa-Gomez D.R."/>
            <person name="Ribeiro B.M."/>
            <person name="Ardisson-Araujo D.M.P."/>
        </authorList>
    </citation>
    <scope>NUCLEOTIDE SEQUENCE [LARGE SCALE GENOMIC DNA]</scope>
    <source>
        <strain evidence="1">CNPSo-165</strain>
    </source>
</reference>
<name>A0ABX6TQW2_9ABAC</name>
<dbReference type="RefSeq" id="YP_010800451.1">
    <property type="nucleotide sequence ID" value="NC_076869.1"/>
</dbReference>
<proteinExistence type="predicted"/>
<dbReference type="GeneID" id="80539055"/>
<keyword evidence="2" id="KW-1185">Reference proteome</keyword>
<evidence type="ECO:0000313" key="2">
    <source>
        <dbReference type="Proteomes" id="UP000831439"/>
    </source>
</evidence>
<organism evidence="1 2">
    <name type="scientific">Spodoptera eridania nucleopolyhedrovirus</name>
    <dbReference type="NCBI Taxonomy" id="2315721"/>
    <lineage>
        <taxon>Viruses</taxon>
        <taxon>Viruses incertae sedis</taxon>
        <taxon>Naldaviricetes</taxon>
        <taxon>Lefavirales</taxon>
        <taxon>Baculoviridae</taxon>
        <taxon>Alphabaculovirus</taxon>
        <taxon>Alphabaculovirus speridaniae</taxon>
    </lineage>
</organism>
<accession>A0ABX6TQW2</accession>
<dbReference type="EMBL" id="MT040195">
    <property type="protein sequence ID" value="QNV47790.1"/>
    <property type="molecule type" value="Genomic_DNA"/>
</dbReference>
<protein>
    <submittedName>
        <fullName evidence="1">Per os infectivity factor-2</fullName>
    </submittedName>
</protein>